<dbReference type="Proteomes" id="UP000479692">
    <property type="component" value="Unassembled WGS sequence"/>
</dbReference>
<dbReference type="EMBL" id="WOXT01000001">
    <property type="protein sequence ID" value="MUV13138.1"/>
    <property type="molecule type" value="Genomic_DNA"/>
</dbReference>
<feature type="domain" description="MlaB-like STAS" evidence="1">
    <location>
        <begin position="20"/>
        <end position="94"/>
    </location>
</feature>
<evidence type="ECO:0000313" key="3">
    <source>
        <dbReference type="Proteomes" id="UP000479692"/>
    </source>
</evidence>
<reference evidence="2 3" key="1">
    <citation type="submission" date="2019-12" db="EMBL/GenBank/DDBJ databases">
        <authorList>
            <person name="Xu J."/>
        </authorList>
    </citation>
    <scope>NUCLEOTIDE SEQUENCE [LARGE SCALE GENOMIC DNA]</scope>
    <source>
        <strain evidence="2 3">HX-5-24</strain>
    </source>
</reference>
<comment type="caution">
    <text evidence="2">The sequence shown here is derived from an EMBL/GenBank/DDBJ whole genome shotgun (WGS) entry which is preliminary data.</text>
</comment>
<dbReference type="AlphaFoldDB" id="A0A7C9HTU6"/>
<dbReference type="SUPFAM" id="SSF52091">
    <property type="entry name" value="SpoIIaa-like"/>
    <property type="match status" value="1"/>
</dbReference>
<dbReference type="InterPro" id="IPR036513">
    <property type="entry name" value="STAS_dom_sf"/>
</dbReference>
<name>A0A7C9HTU6_9GAMM</name>
<dbReference type="Pfam" id="PF13466">
    <property type="entry name" value="STAS_2"/>
    <property type="match status" value="1"/>
</dbReference>
<proteinExistence type="predicted"/>
<sequence>MNDARASASPLTVARDGDALVLTGALVRASVAGAWAQVGKSLAGVRRIDLRGVTLVDSAGVALLAELAARAGNGVTLDGSPAGLNELRAAYRLDASLAFANA</sequence>
<accession>A0A7C9HTU6</accession>
<dbReference type="RefSeq" id="WP_156640143.1">
    <property type="nucleotide sequence ID" value="NZ_WOXT01000001.1"/>
</dbReference>
<evidence type="ECO:0000313" key="2">
    <source>
        <dbReference type="EMBL" id="MUV13138.1"/>
    </source>
</evidence>
<evidence type="ECO:0000259" key="1">
    <source>
        <dbReference type="Pfam" id="PF13466"/>
    </source>
</evidence>
<gene>
    <name evidence="2" type="ORF">GN331_02850</name>
</gene>
<organism evidence="2 3">
    <name type="scientific">Noviluteimonas gilva</name>
    <dbReference type="NCBI Taxonomy" id="2682097"/>
    <lineage>
        <taxon>Bacteria</taxon>
        <taxon>Pseudomonadati</taxon>
        <taxon>Pseudomonadota</taxon>
        <taxon>Gammaproteobacteria</taxon>
        <taxon>Lysobacterales</taxon>
        <taxon>Lysobacteraceae</taxon>
        <taxon>Noviluteimonas</taxon>
    </lineage>
</organism>
<dbReference type="InterPro" id="IPR058548">
    <property type="entry name" value="MlaB-like_STAS"/>
</dbReference>
<protein>
    <submittedName>
        <fullName evidence="2">STAS domain-containing protein</fullName>
    </submittedName>
</protein>
<keyword evidence="3" id="KW-1185">Reference proteome</keyword>